<dbReference type="GO" id="GO:0034625">
    <property type="term" value="P:fatty acid elongation, monounsaturated fatty acid"/>
    <property type="evidence" value="ECO:0007669"/>
    <property type="project" value="TreeGrafter"/>
</dbReference>
<accession>A0A171PVP5</accession>
<dbReference type="KEGG" id="vg:41900747"/>
<dbReference type="GeneID" id="41900747"/>
<feature type="transmembrane region" description="Helical" evidence="8">
    <location>
        <begin position="113"/>
        <end position="132"/>
    </location>
</feature>
<dbReference type="GO" id="GO:0030148">
    <property type="term" value="P:sphingolipid biosynthetic process"/>
    <property type="evidence" value="ECO:0007669"/>
    <property type="project" value="TreeGrafter"/>
</dbReference>
<evidence type="ECO:0000256" key="8">
    <source>
        <dbReference type="SAM" id="Phobius"/>
    </source>
</evidence>
<feature type="transmembrane region" description="Helical" evidence="8">
    <location>
        <begin position="139"/>
        <end position="157"/>
    </location>
</feature>
<evidence type="ECO:0000256" key="3">
    <source>
        <dbReference type="ARBA" id="ARBA00022679"/>
    </source>
</evidence>
<evidence type="ECO:0008006" key="11">
    <source>
        <dbReference type="Google" id="ProtNLM"/>
    </source>
</evidence>
<evidence type="ECO:0000256" key="6">
    <source>
        <dbReference type="ARBA" id="ARBA00023098"/>
    </source>
</evidence>
<dbReference type="GO" id="GO:0034626">
    <property type="term" value="P:fatty acid elongation, polyunsaturated fatty acid"/>
    <property type="evidence" value="ECO:0007669"/>
    <property type="project" value="TreeGrafter"/>
</dbReference>
<evidence type="ECO:0000256" key="7">
    <source>
        <dbReference type="ARBA" id="ARBA00023136"/>
    </source>
</evidence>
<dbReference type="Proteomes" id="UP000232922">
    <property type="component" value="Genome"/>
</dbReference>
<reference evidence="10" key="1">
    <citation type="submission" date="2014-04" db="EMBL/GenBank/DDBJ databases">
        <authorList>
            <person name="Wei Y."/>
            <person name="Huang G."/>
            <person name="Cheng X."/>
        </authorList>
    </citation>
    <scope>NUCLEOTIDE SEQUENCE [LARGE SCALE GENOMIC DNA]</scope>
</reference>
<dbReference type="InterPro" id="IPR002076">
    <property type="entry name" value="ELO_fam"/>
</dbReference>
<keyword evidence="3" id="KW-0808">Transferase</keyword>
<evidence type="ECO:0000313" key="9">
    <source>
        <dbReference type="EMBL" id="AJP09111.1"/>
    </source>
</evidence>
<keyword evidence="6" id="KW-0443">Lipid metabolism</keyword>
<protein>
    <recommendedName>
        <fullName evidence="11">Very-long-chain 3-oxoacyl-CoA synthase</fullName>
    </recommendedName>
</protein>
<feature type="transmembrane region" description="Helical" evidence="8">
    <location>
        <begin position="30"/>
        <end position="48"/>
    </location>
</feature>
<feature type="transmembrane region" description="Helical" evidence="8">
    <location>
        <begin position="60"/>
        <end position="81"/>
    </location>
</feature>
<dbReference type="RefSeq" id="YP_009701611.1">
    <property type="nucleotide sequence ID" value="NC_044938.1"/>
</dbReference>
<name>A0A171PVP5_9VIRU</name>
<evidence type="ECO:0000256" key="1">
    <source>
        <dbReference type="ARBA" id="ARBA00004141"/>
    </source>
</evidence>
<organism evidence="9 10">
    <name type="scientific">Heliothis virescens ascovirus 3f</name>
    <dbReference type="NCBI Taxonomy" id="328614"/>
    <lineage>
        <taxon>Viruses</taxon>
        <taxon>Varidnaviria</taxon>
        <taxon>Bamfordvirae</taxon>
        <taxon>Nucleocytoviricota</taxon>
        <taxon>Megaviricetes</taxon>
        <taxon>Pimascovirales</taxon>
        <taxon>Pimascovirales incertae sedis</taxon>
        <taxon>Ascoviridae</taxon>
        <taxon>Ascovirus</taxon>
        <taxon>Ascovirus hvav3a</taxon>
    </lineage>
</organism>
<evidence type="ECO:0000256" key="5">
    <source>
        <dbReference type="ARBA" id="ARBA00022989"/>
    </source>
</evidence>
<evidence type="ECO:0000256" key="2">
    <source>
        <dbReference type="ARBA" id="ARBA00022516"/>
    </source>
</evidence>
<dbReference type="GO" id="GO:0016020">
    <property type="term" value="C:membrane"/>
    <property type="evidence" value="ECO:0007669"/>
    <property type="project" value="UniProtKB-SubCell"/>
</dbReference>
<dbReference type="GO" id="GO:0009922">
    <property type="term" value="F:fatty acid elongase activity"/>
    <property type="evidence" value="ECO:0007669"/>
    <property type="project" value="InterPro"/>
</dbReference>
<keyword evidence="5 8" id="KW-1133">Transmembrane helix</keyword>
<keyword evidence="4 8" id="KW-0812">Transmembrane</keyword>
<feature type="transmembrane region" description="Helical" evidence="8">
    <location>
        <begin position="202"/>
        <end position="220"/>
    </location>
</feature>
<dbReference type="EMBL" id="KJ755191">
    <property type="protein sequence ID" value="AJP09111.1"/>
    <property type="molecule type" value="Genomic_DNA"/>
</dbReference>
<comment type="subcellular location">
    <subcellularLocation>
        <location evidence="1">Membrane</location>
        <topology evidence="1">Multi-pass membrane protein</topology>
    </subcellularLocation>
</comment>
<dbReference type="Pfam" id="PF01151">
    <property type="entry name" value="ELO"/>
    <property type="match status" value="1"/>
</dbReference>
<dbReference type="PANTHER" id="PTHR11157">
    <property type="entry name" value="FATTY ACID ACYL TRANSFERASE-RELATED"/>
    <property type="match status" value="1"/>
</dbReference>
<dbReference type="GO" id="GO:0042761">
    <property type="term" value="P:very long-chain fatty acid biosynthetic process"/>
    <property type="evidence" value="ECO:0007669"/>
    <property type="project" value="TreeGrafter"/>
</dbReference>
<dbReference type="GO" id="GO:0019367">
    <property type="term" value="P:fatty acid elongation, saturated fatty acid"/>
    <property type="evidence" value="ECO:0007669"/>
    <property type="project" value="TreeGrafter"/>
</dbReference>
<proteinExistence type="predicted"/>
<keyword evidence="7 8" id="KW-0472">Membrane</keyword>
<feature type="transmembrane region" description="Helical" evidence="8">
    <location>
        <begin position="226"/>
        <end position="250"/>
    </location>
</feature>
<evidence type="ECO:0000313" key="10">
    <source>
        <dbReference type="Proteomes" id="UP000232922"/>
    </source>
</evidence>
<sequence>MSLSVDTLTLDHEFHHKFVNSLPLTDFKCMSVALLLYMALIFFVRPYLMTHRRPMLFLKPLVVVYNAVQILLNLALLVAALNDFRMLAFTWTNVCKSPHDTTQYFVKLATLGWYYYILKLIDLVDTVFFVLLKKDRHVSVLHVYHHTSMVIMTWLSLKHVPAYQNLYLASLNSAIHVILYSYYLITSLGYTADFRLKRSITVSQMTQFVVMIAVNSFMITCQRNPALLAYTVASTVNIIVFLALFINFYVHSYDIKTNARVIYKHSRYIN</sequence>
<feature type="transmembrane region" description="Helical" evidence="8">
    <location>
        <begin position="169"/>
        <end position="190"/>
    </location>
</feature>
<keyword evidence="2" id="KW-0444">Lipid biosynthesis</keyword>
<evidence type="ECO:0000256" key="4">
    <source>
        <dbReference type="ARBA" id="ARBA00022692"/>
    </source>
</evidence>